<organism evidence="1 2">
    <name type="scientific">Portunus trituberculatus</name>
    <name type="common">Swimming crab</name>
    <name type="synonym">Neptunus trituberculatus</name>
    <dbReference type="NCBI Taxonomy" id="210409"/>
    <lineage>
        <taxon>Eukaryota</taxon>
        <taxon>Metazoa</taxon>
        <taxon>Ecdysozoa</taxon>
        <taxon>Arthropoda</taxon>
        <taxon>Crustacea</taxon>
        <taxon>Multicrustacea</taxon>
        <taxon>Malacostraca</taxon>
        <taxon>Eumalacostraca</taxon>
        <taxon>Eucarida</taxon>
        <taxon>Decapoda</taxon>
        <taxon>Pleocyemata</taxon>
        <taxon>Brachyura</taxon>
        <taxon>Eubrachyura</taxon>
        <taxon>Portunoidea</taxon>
        <taxon>Portunidae</taxon>
        <taxon>Portuninae</taxon>
        <taxon>Portunus</taxon>
    </lineage>
</organism>
<evidence type="ECO:0000313" key="1">
    <source>
        <dbReference type="EMBL" id="MPC16035.1"/>
    </source>
</evidence>
<name>A0A5B7D3Z8_PORTR</name>
<gene>
    <name evidence="1" type="ORF">E2C01_008844</name>
</gene>
<protein>
    <submittedName>
        <fullName evidence="1">Uncharacterized protein</fullName>
    </submittedName>
</protein>
<dbReference type="AlphaFoldDB" id="A0A5B7D3Z8"/>
<dbReference type="Proteomes" id="UP000324222">
    <property type="component" value="Unassembled WGS sequence"/>
</dbReference>
<reference evidence="1 2" key="1">
    <citation type="submission" date="2019-05" db="EMBL/GenBank/DDBJ databases">
        <title>Another draft genome of Portunus trituberculatus and its Hox gene families provides insights of decapod evolution.</title>
        <authorList>
            <person name="Jeong J.-H."/>
            <person name="Song I."/>
            <person name="Kim S."/>
            <person name="Choi T."/>
            <person name="Kim D."/>
            <person name="Ryu S."/>
            <person name="Kim W."/>
        </authorList>
    </citation>
    <scope>NUCLEOTIDE SEQUENCE [LARGE SCALE GENOMIC DNA]</scope>
    <source>
        <tissue evidence="1">Muscle</tissue>
    </source>
</reference>
<keyword evidence="2" id="KW-1185">Reference proteome</keyword>
<sequence>METDKPEYFKTKKIAGYNLGNRTDSFDIQDDLLQIGRGPGVAHRCALSHQDAASLYILSSWTALLHGFKHIESSLKSIQDKCLSCKLLNIFPASVSSLPVTCTIPRVRFG</sequence>
<proteinExistence type="predicted"/>
<evidence type="ECO:0000313" key="2">
    <source>
        <dbReference type="Proteomes" id="UP000324222"/>
    </source>
</evidence>
<dbReference type="EMBL" id="VSRR010000472">
    <property type="protein sequence ID" value="MPC16035.1"/>
    <property type="molecule type" value="Genomic_DNA"/>
</dbReference>
<comment type="caution">
    <text evidence="1">The sequence shown here is derived from an EMBL/GenBank/DDBJ whole genome shotgun (WGS) entry which is preliminary data.</text>
</comment>
<accession>A0A5B7D3Z8</accession>